<reference evidence="3" key="1">
    <citation type="journal article" date="2013" name="Genetics">
        <title>The draft genome and transcriptome of Panagrellus redivivus are shaped by the harsh demands of a free-living lifestyle.</title>
        <authorList>
            <person name="Srinivasan J."/>
            <person name="Dillman A.R."/>
            <person name="Macchietto M.G."/>
            <person name="Heikkinen L."/>
            <person name="Lakso M."/>
            <person name="Fracchia K.M."/>
            <person name="Antoshechkin I."/>
            <person name="Mortazavi A."/>
            <person name="Wong G."/>
            <person name="Sternberg P.W."/>
        </authorList>
    </citation>
    <scope>NUCLEOTIDE SEQUENCE [LARGE SCALE GENOMIC DNA]</scope>
    <source>
        <strain evidence="3">MT8872</strain>
    </source>
</reference>
<dbReference type="GO" id="GO:0070006">
    <property type="term" value="F:metalloaminopeptidase activity"/>
    <property type="evidence" value="ECO:0007669"/>
    <property type="project" value="TreeGrafter"/>
</dbReference>
<dbReference type="GO" id="GO:0005737">
    <property type="term" value="C:cytoplasm"/>
    <property type="evidence" value="ECO:0007669"/>
    <property type="project" value="TreeGrafter"/>
</dbReference>
<feature type="chain" id="PRO_5029007254" evidence="1">
    <location>
        <begin position="19"/>
        <end position="236"/>
    </location>
</feature>
<evidence type="ECO:0000313" key="4">
    <source>
        <dbReference type="WBParaSite" id="Pan_g7047.t1"/>
    </source>
</evidence>
<dbReference type="WBParaSite" id="Pan_g7047.t1">
    <property type="protein sequence ID" value="Pan_g7047.t1"/>
    <property type="gene ID" value="Pan_g7047"/>
</dbReference>
<feature type="domain" description="Aminopeptidase N-like N-terminal" evidence="2">
    <location>
        <begin position="28"/>
        <end position="212"/>
    </location>
</feature>
<dbReference type="SUPFAM" id="SSF63737">
    <property type="entry name" value="Leukotriene A4 hydrolase N-terminal domain"/>
    <property type="match status" value="1"/>
</dbReference>
<dbReference type="AlphaFoldDB" id="A0A7E5A0C5"/>
<protein>
    <submittedName>
        <fullName evidence="4">Peptidase_M1_N domain-containing protein</fullName>
    </submittedName>
</protein>
<dbReference type="Pfam" id="PF17900">
    <property type="entry name" value="Peptidase_M1_N"/>
    <property type="match status" value="1"/>
</dbReference>
<name>A0A7E5A0C5_PANRE</name>
<evidence type="ECO:0000256" key="1">
    <source>
        <dbReference type="SAM" id="SignalP"/>
    </source>
</evidence>
<organism evidence="3 4">
    <name type="scientific">Panagrellus redivivus</name>
    <name type="common">Microworm</name>
    <dbReference type="NCBI Taxonomy" id="6233"/>
    <lineage>
        <taxon>Eukaryota</taxon>
        <taxon>Metazoa</taxon>
        <taxon>Ecdysozoa</taxon>
        <taxon>Nematoda</taxon>
        <taxon>Chromadorea</taxon>
        <taxon>Rhabditida</taxon>
        <taxon>Tylenchina</taxon>
        <taxon>Panagrolaimomorpha</taxon>
        <taxon>Panagrolaimoidea</taxon>
        <taxon>Panagrolaimidae</taxon>
        <taxon>Panagrellus</taxon>
    </lineage>
</organism>
<evidence type="ECO:0000313" key="3">
    <source>
        <dbReference type="Proteomes" id="UP000492821"/>
    </source>
</evidence>
<dbReference type="GO" id="GO:0008270">
    <property type="term" value="F:zinc ion binding"/>
    <property type="evidence" value="ECO:0007669"/>
    <property type="project" value="TreeGrafter"/>
</dbReference>
<sequence length="236" mass="26206">MNAPVVYVLFALIGGALSTEVVLPDNLKPSVYDLSITVNLPPVGADIGNETTLESGKVKIDIIVVKPTSTILLHGEELYDVTVLFVGREFAFITPHIENGTIRIEAPYMLHTGELIILEIDYRFVLRLDQKGIYRATYSNLGELHHFALAQFVPNHARRVVPCFDDVKFPAVWRLTVEAPEVYNSFTNAAPLSTVSNGGIKKTVFKHSERIPPSHLNIIVGDYDPNYCVSKSKTDQ</sequence>
<dbReference type="InterPro" id="IPR042097">
    <property type="entry name" value="Aminopeptidase_N-like_N_sf"/>
</dbReference>
<dbReference type="PANTHER" id="PTHR11533:SF301">
    <property type="entry name" value="AMINOPEPTIDASE"/>
    <property type="match status" value="1"/>
</dbReference>
<dbReference type="InterPro" id="IPR045357">
    <property type="entry name" value="Aminopeptidase_N-like_N"/>
</dbReference>
<dbReference type="GO" id="GO:0042277">
    <property type="term" value="F:peptide binding"/>
    <property type="evidence" value="ECO:0007669"/>
    <property type="project" value="TreeGrafter"/>
</dbReference>
<dbReference type="GO" id="GO:0016020">
    <property type="term" value="C:membrane"/>
    <property type="evidence" value="ECO:0007669"/>
    <property type="project" value="TreeGrafter"/>
</dbReference>
<reference evidence="4" key="2">
    <citation type="submission" date="2020-10" db="UniProtKB">
        <authorList>
            <consortium name="WormBaseParasite"/>
        </authorList>
    </citation>
    <scope>IDENTIFICATION</scope>
</reference>
<keyword evidence="3" id="KW-1185">Reference proteome</keyword>
<dbReference type="Proteomes" id="UP000492821">
    <property type="component" value="Unassembled WGS sequence"/>
</dbReference>
<dbReference type="GO" id="GO:0005615">
    <property type="term" value="C:extracellular space"/>
    <property type="evidence" value="ECO:0007669"/>
    <property type="project" value="TreeGrafter"/>
</dbReference>
<dbReference type="GO" id="GO:0043171">
    <property type="term" value="P:peptide catabolic process"/>
    <property type="evidence" value="ECO:0007669"/>
    <property type="project" value="TreeGrafter"/>
</dbReference>
<keyword evidence="1" id="KW-0732">Signal</keyword>
<dbReference type="InterPro" id="IPR050344">
    <property type="entry name" value="Peptidase_M1_aminopeptidases"/>
</dbReference>
<dbReference type="PANTHER" id="PTHR11533">
    <property type="entry name" value="PROTEASE M1 ZINC METALLOPROTEASE"/>
    <property type="match status" value="1"/>
</dbReference>
<dbReference type="Gene3D" id="2.60.40.1730">
    <property type="entry name" value="tricorn interacting facor f3 domain"/>
    <property type="match status" value="1"/>
</dbReference>
<feature type="signal peptide" evidence="1">
    <location>
        <begin position="1"/>
        <end position="18"/>
    </location>
</feature>
<accession>A0A7E5A0C5</accession>
<evidence type="ECO:0000259" key="2">
    <source>
        <dbReference type="Pfam" id="PF17900"/>
    </source>
</evidence>
<proteinExistence type="predicted"/>
<dbReference type="GO" id="GO:0006508">
    <property type="term" value="P:proteolysis"/>
    <property type="evidence" value="ECO:0007669"/>
    <property type="project" value="TreeGrafter"/>
</dbReference>